<dbReference type="Proteomes" id="UP000246464">
    <property type="component" value="Chromosome 9"/>
</dbReference>
<sequence>MRPRALNASNHWHQINNRYAPLPPYSTRCTSVAYIRPAASVISPESVLSRGPHRTGGAGGLKRGSNADATVYTVQLVLRGHVS</sequence>
<keyword evidence="2" id="KW-1185">Reference proteome</keyword>
<dbReference type="EMBL" id="CP026251">
    <property type="protein sequence ID" value="AWP07628.1"/>
    <property type="molecule type" value="Genomic_DNA"/>
</dbReference>
<name>A0A2U9BTT4_SCOMX</name>
<dbReference type="AlphaFoldDB" id="A0A2U9BTT4"/>
<organism evidence="1 2">
    <name type="scientific">Scophthalmus maximus</name>
    <name type="common">Turbot</name>
    <name type="synonym">Psetta maxima</name>
    <dbReference type="NCBI Taxonomy" id="52904"/>
    <lineage>
        <taxon>Eukaryota</taxon>
        <taxon>Metazoa</taxon>
        <taxon>Chordata</taxon>
        <taxon>Craniata</taxon>
        <taxon>Vertebrata</taxon>
        <taxon>Euteleostomi</taxon>
        <taxon>Actinopterygii</taxon>
        <taxon>Neopterygii</taxon>
        <taxon>Teleostei</taxon>
        <taxon>Neoteleostei</taxon>
        <taxon>Acanthomorphata</taxon>
        <taxon>Carangaria</taxon>
        <taxon>Pleuronectiformes</taxon>
        <taxon>Pleuronectoidei</taxon>
        <taxon>Scophthalmidae</taxon>
        <taxon>Scophthalmus</taxon>
    </lineage>
</organism>
<reference evidence="1 2" key="1">
    <citation type="submission" date="2017-12" db="EMBL/GenBank/DDBJ databases">
        <title>Integrating genomic resources of turbot (Scophthalmus maximus) in depth evaluation of genetic and physical mapping variation across individuals.</title>
        <authorList>
            <person name="Martinez P."/>
        </authorList>
    </citation>
    <scope>NUCLEOTIDE SEQUENCE [LARGE SCALE GENOMIC DNA]</scope>
</reference>
<proteinExistence type="predicted"/>
<accession>A0A2U9BTT4</accession>
<evidence type="ECO:0000313" key="2">
    <source>
        <dbReference type="Proteomes" id="UP000246464"/>
    </source>
</evidence>
<protein>
    <submittedName>
        <fullName evidence="1">Uncharacterized protein</fullName>
    </submittedName>
</protein>
<gene>
    <name evidence="1" type="ORF">SMAX5B_019295</name>
</gene>
<evidence type="ECO:0000313" key="1">
    <source>
        <dbReference type="EMBL" id="AWP07628.1"/>
    </source>
</evidence>